<dbReference type="KEGG" id="ffu:CLAFUR5_05416"/>
<gene>
    <name evidence="3" type="ORF">CLAFUR5_05416</name>
</gene>
<evidence type="ECO:0000256" key="2">
    <source>
        <dbReference type="SAM" id="Phobius"/>
    </source>
</evidence>
<dbReference type="GO" id="GO:0006487">
    <property type="term" value="P:protein N-linked glycosylation"/>
    <property type="evidence" value="ECO:0007669"/>
    <property type="project" value="TreeGrafter"/>
</dbReference>
<feature type="transmembrane region" description="Helical" evidence="2">
    <location>
        <begin position="28"/>
        <end position="48"/>
    </location>
</feature>
<proteinExistence type="inferred from homology"/>
<dbReference type="OMA" id="ECVELWD"/>
<reference evidence="3" key="2">
    <citation type="journal article" date="2022" name="Microb. Genom.">
        <title>A chromosome-scale genome assembly of the tomato pathogen Cladosporium fulvum reveals a compartmentalized genome architecture and the presence of a dispensable chromosome.</title>
        <authorList>
            <person name="Zaccaron A.Z."/>
            <person name="Chen L.H."/>
            <person name="Samaras A."/>
            <person name="Stergiopoulos I."/>
        </authorList>
    </citation>
    <scope>NUCLEOTIDE SEQUENCE</scope>
    <source>
        <strain evidence="3">Race5_Kim</strain>
    </source>
</reference>
<dbReference type="Gene3D" id="3.90.550.20">
    <property type="match status" value="1"/>
</dbReference>
<dbReference type="EMBL" id="CP090167">
    <property type="protein sequence ID" value="UJO17754.1"/>
    <property type="molecule type" value="Genomic_DNA"/>
</dbReference>
<dbReference type="InterPro" id="IPR007577">
    <property type="entry name" value="GlycoTrfase_DXD_sugar-bd_CS"/>
</dbReference>
<reference evidence="3" key="1">
    <citation type="submission" date="2021-12" db="EMBL/GenBank/DDBJ databases">
        <authorList>
            <person name="Zaccaron A."/>
            <person name="Stergiopoulos I."/>
        </authorList>
    </citation>
    <scope>NUCLEOTIDE SEQUENCE</scope>
    <source>
        <strain evidence="3">Race5_Kim</strain>
    </source>
</reference>
<dbReference type="FunFam" id="3.90.550.20:FF:000004">
    <property type="entry name" value="Glycosyltransferase family 32 protein"/>
    <property type="match status" value="1"/>
</dbReference>
<organism evidence="3 4">
    <name type="scientific">Passalora fulva</name>
    <name type="common">Tomato leaf mold</name>
    <name type="synonym">Cladosporium fulvum</name>
    <dbReference type="NCBI Taxonomy" id="5499"/>
    <lineage>
        <taxon>Eukaryota</taxon>
        <taxon>Fungi</taxon>
        <taxon>Dikarya</taxon>
        <taxon>Ascomycota</taxon>
        <taxon>Pezizomycotina</taxon>
        <taxon>Dothideomycetes</taxon>
        <taxon>Dothideomycetidae</taxon>
        <taxon>Mycosphaerellales</taxon>
        <taxon>Mycosphaerellaceae</taxon>
        <taxon>Fulvia</taxon>
    </lineage>
</organism>
<keyword evidence="4" id="KW-1185">Reference proteome</keyword>
<dbReference type="PANTHER" id="PTHR31834:SF8">
    <property type="entry name" value="TRANSFERASE, PUTATIVE (AFU_ORTHOLOGUE AFUA_6G14040)-RELATED"/>
    <property type="match status" value="1"/>
</dbReference>
<keyword evidence="2" id="KW-0472">Membrane</keyword>
<dbReference type="OrthoDB" id="409543at2759"/>
<evidence type="ECO:0000256" key="1">
    <source>
        <dbReference type="ARBA" id="ARBA00009003"/>
    </source>
</evidence>
<comment type="similarity">
    <text evidence="1">Belongs to the glycosyltransferase 32 family.</text>
</comment>
<dbReference type="Pfam" id="PF04488">
    <property type="entry name" value="Gly_transf_sug"/>
    <property type="match status" value="1"/>
</dbReference>
<sequence>MEKNFNRMALNNGRSPLSRMLQGRNGTLAIFLVGCTIFFGYQAIIGWTKKPTFKHVDMIPRKIWQSWKVDSLSFEGRDAERARAWTTKNPLWRYEVLTDGNAISYVEHHFGPNGFDRPDIISTYKALDGNRIIQADLLRYIIMYAEGGVWADIDAEAILSIDYFIPSRFAEKDVNIIVGIETDEPQFKDHPILGSKAQSFVQWTFLCKPGHPAMMRLINNILNWLNRLAVKQNRGIYDLVLDFDEVLSGTGPSAFTEAIIAEISAITGKKIGWDTFHDMSESTLVGGILVLPSEAFAAGTGHSKSGVHSSSRALVKHHFHASDWTSKHPRHKHPIYGEVERCNWNVECVELWDANTAFFDSLPEKEQMEMIGIKYADVHLSEAGRGLNVPQMPFKA</sequence>
<evidence type="ECO:0000313" key="3">
    <source>
        <dbReference type="EMBL" id="UJO17754.1"/>
    </source>
</evidence>
<name>A0A9Q8LIH6_PASFU</name>
<protein>
    <submittedName>
        <fullName evidence="3">Initiation-specific alpha-1,6-mannosyltransferase</fullName>
    </submittedName>
</protein>
<dbReference type="Proteomes" id="UP000756132">
    <property type="component" value="Chromosome 5"/>
</dbReference>
<accession>A0A9Q8LIH6</accession>
<keyword evidence="2" id="KW-0812">Transmembrane</keyword>
<dbReference type="RefSeq" id="XP_047762120.1">
    <property type="nucleotide sequence ID" value="XM_047904564.1"/>
</dbReference>
<dbReference type="GeneID" id="71985294"/>
<dbReference type="InterPro" id="IPR039367">
    <property type="entry name" value="Och1-like"/>
</dbReference>
<dbReference type="AlphaFoldDB" id="A0A9Q8LIH6"/>
<dbReference type="GO" id="GO:0000136">
    <property type="term" value="C:mannan polymerase complex"/>
    <property type="evidence" value="ECO:0007669"/>
    <property type="project" value="TreeGrafter"/>
</dbReference>
<dbReference type="PANTHER" id="PTHR31834">
    <property type="entry name" value="INITIATION-SPECIFIC ALPHA-1,6-MANNOSYLTRANSFERASE"/>
    <property type="match status" value="1"/>
</dbReference>
<evidence type="ECO:0000313" key="4">
    <source>
        <dbReference type="Proteomes" id="UP000756132"/>
    </source>
</evidence>
<dbReference type="InterPro" id="IPR029044">
    <property type="entry name" value="Nucleotide-diphossugar_trans"/>
</dbReference>
<dbReference type="SUPFAM" id="SSF53448">
    <property type="entry name" value="Nucleotide-diphospho-sugar transferases"/>
    <property type="match status" value="1"/>
</dbReference>
<dbReference type="PROSITE" id="PS51257">
    <property type="entry name" value="PROKAR_LIPOPROTEIN"/>
    <property type="match status" value="1"/>
</dbReference>
<keyword evidence="2" id="KW-1133">Transmembrane helix</keyword>
<dbReference type="GO" id="GO:0000009">
    <property type="term" value="F:alpha-1,6-mannosyltransferase activity"/>
    <property type="evidence" value="ECO:0007669"/>
    <property type="project" value="InterPro"/>
</dbReference>